<accession>A0AAV6M7R2</accession>
<evidence type="ECO:0000256" key="1">
    <source>
        <dbReference type="SAM" id="MobiDB-lite"/>
    </source>
</evidence>
<dbReference type="GO" id="GO:0005739">
    <property type="term" value="C:mitochondrion"/>
    <property type="evidence" value="ECO:0007669"/>
    <property type="project" value="TreeGrafter"/>
</dbReference>
<organism evidence="3 4">
    <name type="scientific">Cucurbita argyrosperma subsp. sororia</name>
    <dbReference type="NCBI Taxonomy" id="37648"/>
    <lineage>
        <taxon>Eukaryota</taxon>
        <taxon>Viridiplantae</taxon>
        <taxon>Streptophyta</taxon>
        <taxon>Embryophyta</taxon>
        <taxon>Tracheophyta</taxon>
        <taxon>Spermatophyta</taxon>
        <taxon>Magnoliopsida</taxon>
        <taxon>eudicotyledons</taxon>
        <taxon>Gunneridae</taxon>
        <taxon>Pentapetalae</taxon>
        <taxon>rosids</taxon>
        <taxon>fabids</taxon>
        <taxon>Cucurbitales</taxon>
        <taxon>Cucurbitaceae</taxon>
        <taxon>Cucurbiteae</taxon>
        <taxon>Cucurbita</taxon>
    </lineage>
</organism>
<sequence length="421" mass="47364">MNTTKTMRLPPRRLMTSDGPSSRPNKRKERKGFDDEAHQLSFTAKVSKPTPPQSNHLLAGYLAHEFFTKGTLFGQAWDHPDVSMAASPPDLNEKRQAELHPKNYQSYVEVANLLKHGGAHFQDCIDRSIIHDMVRGLLNKIVSRSLSVAGKWQQQQLRRLNVHEYQVLFSNTLFNYAHILDFDFWTCLGVITFGGDQGAELMNKYGSNVPKVGRQESNFGWWKRFGNIQKRLKGGVHIVNVEQVEEFAGKMLGQILVTKQTGPQGKVVSKDYLCEKLSVINEMYFAITLDRKTAGPGGTSIEDLAENFPDMIIFLVVWQCWQAGSDVLMSSICLLKQEDVCHCLCDAEEEEEEEEENEVLIVCIIEMKMQSEWQPLQHHLSPTESSRIGSGGSRLLLLPCLLFAVAETTVLPSSSSGSSFD</sequence>
<dbReference type="Pfam" id="PF08442">
    <property type="entry name" value="ATP-grasp_2"/>
    <property type="match status" value="1"/>
</dbReference>
<dbReference type="AlphaFoldDB" id="A0AAV6M7R2"/>
<gene>
    <name evidence="3" type="ORF">SDJN03_26728</name>
</gene>
<reference evidence="3 4" key="1">
    <citation type="journal article" date="2021" name="Hortic Res">
        <title>The domestication of Cucurbita argyrosperma as revealed by the genome of its wild relative.</title>
        <authorList>
            <person name="Barrera-Redondo J."/>
            <person name="Sanchez-de la Vega G."/>
            <person name="Aguirre-Liguori J.A."/>
            <person name="Castellanos-Morales G."/>
            <person name="Gutierrez-Guerrero Y.T."/>
            <person name="Aguirre-Dugua X."/>
            <person name="Aguirre-Planter E."/>
            <person name="Tenaillon M.I."/>
            <person name="Lira-Saade R."/>
            <person name="Eguiarte L.E."/>
        </authorList>
    </citation>
    <scope>NUCLEOTIDE SEQUENCE [LARGE SCALE GENOMIC DNA]</scope>
    <source>
        <strain evidence="3">JBR-2021</strain>
    </source>
</reference>
<feature type="domain" description="ATP-grasp fold succinyl-CoA synthetase-type" evidence="2">
    <location>
        <begin position="234"/>
        <end position="316"/>
    </location>
</feature>
<dbReference type="GO" id="GO:0042709">
    <property type="term" value="C:succinate-CoA ligase complex"/>
    <property type="evidence" value="ECO:0007669"/>
    <property type="project" value="TreeGrafter"/>
</dbReference>
<feature type="region of interest" description="Disordered" evidence="1">
    <location>
        <begin position="1"/>
        <end position="36"/>
    </location>
</feature>
<evidence type="ECO:0000313" key="4">
    <source>
        <dbReference type="Proteomes" id="UP000685013"/>
    </source>
</evidence>
<feature type="non-terminal residue" evidence="3">
    <location>
        <position position="1"/>
    </location>
</feature>
<dbReference type="GO" id="GO:0004775">
    <property type="term" value="F:succinate-CoA ligase (ADP-forming) activity"/>
    <property type="evidence" value="ECO:0007669"/>
    <property type="project" value="TreeGrafter"/>
</dbReference>
<protein>
    <submittedName>
        <fullName evidence="3">Succinate--CoA ligase [ADP-forming] subunit beta, mitochondrial</fullName>
    </submittedName>
</protein>
<evidence type="ECO:0000259" key="2">
    <source>
        <dbReference type="Pfam" id="PF08442"/>
    </source>
</evidence>
<dbReference type="GO" id="GO:0006099">
    <property type="term" value="P:tricarboxylic acid cycle"/>
    <property type="evidence" value="ECO:0007669"/>
    <property type="project" value="TreeGrafter"/>
</dbReference>
<dbReference type="Proteomes" id="UP000685013">
    <property type="component" value="Chromosome 17"/>
</dbReference>
<keyword evidence="3" id="KW-0436">Ligase</keyword>
<name>A0AAV6M7R2_9ROSI</name>
<dbReference type="GO" id="GO:0006104">
    <property type="term" value="P:succinyl-CoA metabolic process"/>
    <property type="evidence" value="ECO:0007669"/>
    <property type="project" value="TreeGrafter"/>
</dbReference>
<dbReference type="EMBL" id="JAGKQH010000017">
    <property type="protein sequence ID" value="KAG6576089.1"/>
    <property type="molecule type" value="Genomic_DNA"/>
</dbReference>
<keyword evidence="4" id="KW-1185">Reference proteome</keyword>
<dbReference type="InterPro" id="IPR013650">
    <property type="entry name" value="ATP-grasp_succ-CoA_synth-type"/>
</dbReference>
<dbReference type="PANTHER" id="PTHR11815">
    <property type="entry name" value="SUCCINYL-COA SYNTHETASE BETA CHAIN"/>
    <property type="match status" value="1"/>
</dbReference>
<dbReference type="PANTHER" id="PTHR11815:SF10">
    <property type="entry name" value="SUCCINATE--COA LIGASE [GDP-FORMING] SUBUNIT BETA, MITOCHONDRIAL"/>
    <property type="match status" value="1"/>
</dbReference>
<proteinExistence type="predicted"/>
<comment type="caution">
    <text evidence="3">The sequence shown here is derived from an EMBL/GenBank/DDBJ whole genome shotgun (WGS) entry which is preliminary data.</text>
</comment>
<evidence type="ECO:0000313" key="3">
    <source>
        <dbReference type="EMBL" id="KAG6576089.1"/>
    </source>
</evidence>